<name>A0A4Y7Q0I7_9AGAM</name>
<gene>
    <name evidence="1" type="ORF">BD410DRAFT_790482</name>
</gene>
<dbReference type="SUPFAM" id="SSF52047">
    <property type="entry name" value="RNI-like"/>
    <property type="match status" value="1"/>
</dbReference>
<dbReference type="VEuPathDB" id="FungiDB:BD410DRAFT_790482"/>
<dbReference type="InterPro" id="IPR032675">
    <property type="entry name" value="LRR_dom_sf"/>
</dbReference>
<evidence type="ECO:0000313" key="1">
    <source>
        <dbReference type="EMBL" id="TDL20806.1"/>
    </source>
</evidence>
<proteinExistence type="predicted"/>
<dbReference type="AlphaFoldDB" id="A0A4Y7Q0I7"/>
<organism evidence="1 2">
    <name type="scientific">Rickenella mellea</name>
    <dbReference type="NCBI Taxonomy" id="50990"/>
    <lineage>
        <taxon>Eukaryota</taxon>
        <taxon>Fungi</taxon>
        <taxon>Dikarya</taxon>
        <taxon>Basidiomycota</taxon>
        <taxon>Agaricomycotina</taxon>
        <taxon>Agaricomycetes</taxon>
        <taxon>Hymenochaetales</taxon>
        <taxon>Rickenellaceae</taxon>
        <taxon>Rickenella</taxon>
    </lineage>
</organism>
<sequence length="412" mass="46119">MFLESMEQELSSLKQVLSPLLEKHDKLNDRILALKALLTPARRLLPELLSEVFTHANHAESELHSGALLLSRPRVYDTPLKLGRICRRWRQIAMSTPSLWSGVGIPAYWRAEGLREWTSRAGSGKFSFSIFVGQQDVEVLNLLASSQKRWKDVILHFDPSLAGHQLFREFLQSLSCSFDNLQTLNIYRTPPSGGPPSPANVELILGVDSAPNLRSLYLNAPQIKILTVEMLPFPCLREIKVESDPIPAADFFSLLQLSPAVEVVHAYVAYIPDSDDTRHEVLTLSNLKHLEVSEQYVLEGHRLCPLEKLDLPALERLSFRFADRWNPSPIFSPNGQGPHIRSLIYNSRPPLTSLRIRGCRMPAADIASCIPFLPNLSCIDIEHLGASDVWDGVVQLLTGPIPPSDENLSGCY</sequence>
<keyword evidence="2" id="KW-1185">Reference proteome</keyword>
<evidence type="ECO:0000313" key="2">
    <source>
        <dbReference type="Proteomes" id="UP000294933"/>
    </source>
</evidence>
<dbReference type="OrthoDB" id="2269034at2759"/>
<accession>A0A4Y7Q0I7</accession>
<protein>
    <recommendedName>
        <fullName evidence="3">F-box domain-containing protein</fullName>
    </recommendedName>
</protein>
<dbReference type="Gene3D" id="3.80.10.10">
    <property type="entry name" value="Ribonuclease Inhibitor"/>
    <property type="match status" value="1"/>
</dbReference>
<dbReference type="Proteomes" id="UP000294933">
    <property type="component" value="Unassembled WGS sequence"/>
</dbReference>
<reference evidence="1 2" key="1">
    <citation type="submission" date="2018-06" db="EMBL/GenBank/DDBJ databases">
        <title>A transcriptomic atlas of mushroom development highlights an independent origin of complex multicellularity.</title>
        <authorList>
            <consortium name="DOE Joint Genome Institute"/>
            <person name="Krizsan K."/>
            <person name="Almasi E."/>
            <person name="Merenyi Z."/>
            <person name="Sahu N."/>
            <person name="Viragh M."/>
            <person name="Koszo T."/>
            <person name="Mondo S."/>
            <person name="Kiss B."/>
            <person name="Balint B."/>
            <person name="Kues U."/>
            <person name="Barry K."/>
            <person name="Hegedus J.C."/>
            <person name="Henrissat B."/>
            <person name="Johnson J."/>
            <person name="Lipzen A."/>
            <person name="Ohm R."/>
            <person name="Nagy I."/>
            <person name="Pangilinan J."/>
            <person name="Yan J."/>
            <person name="Xiong Y."/>
            <person name="Grigoriev I.V."/>
            <person name="Hibbett D.S."/>
            <person name="Nagy L.G."/>
        </authorList>
    </citation>
    <scope>NUCLEOTIDE SEQUENCE [LARGE SCALE GENOMIC DNA]</scope>
    <source>
        <strain evidence="1 2">SZMC22713</strain>
    </source>
</reference>
<evidence type="ECO:0008006" key="3">
    <source>
        <dbReference type="Google" id="ProtNLM"/>
    </source>
</evidence>
<dbReference type="EMBL" id="ML170185">
    <property type="protein sequence ID" value="TDL20806.1"/>
    <property type="molecule type" value="Genomic_DNA"/>
</dbReference>
<dbReference type="STRING" id="50990.A0A4Y7Q0I7"/>